<dbReference type="SUPFAM" id="SSF53335">
    <property type="entry name" value="S-adenosyl-L-methionine-dependent methyltransferases"/>
    <property type="match status" value="1"/>
</dbReference>
<keyword evidence="2" id="KW-1185">Reference proteome</keyword>
<reference evidence="1 2" key="1">
    <citation type="submission" date="2015-05" db="EMBL/GenBank/DDBJ databases">
        <title>Photobacterium galathea sp. nov.</title>
        <authorList>
            <person name="Machado H."/>
            <person name="Gram L."/>
        </authorList>
    </citation>
    <scope>NUCLEOTIDE SEQUENCE [LARGE SCALE GENOMIC DNA]</scope>
    <source>
        <strain evidence="1 2">DSM 22954</strain>
    </source>
</reference>
<dbReference type="InterPro" id="IPR029063">
    <property type="entry name" value="SAM-dependent_MTases_sf"/>
</dbReference>
<evidence type="ECO:0000313" key="2">
    <source>
        <dbReference type="Proteomes" id="UP000035909"/>
    </source>
</evidence>
<evidence type="ECO:0000313" key="1">
    <source>
        <dbReference type="EMBL" id="KLV11479.1"/>
    </source>
</evidence>
<sequence>MDDFYCEERNLGAYFEAEWLEVLRAQGDNTPLACASKPVPDAFVISPFYREVSQFIAACCQQADVAPSHYLEVGPALGRVTYETLRRFPQIRQSWLVEPSQRLLSHCQKLLMTPGCYAFPYIQGLNERGSLVIDTTVIASACQHSEITCINAPFDGKTLTVQADLTVCLNVLDQCQSPLTIMDALKQSTRSGGVLVVSNTYQWQKKHLLDAEDAVDDINQYFETTGWDKLNDTDIGYGFRFNERFSKHFLSHVVGYRKRG</sequence>
<organism evidence="1 2">
    <name type="scientific">Photobacterium ganghwense</name>
    <dbReference type="NCBI Taxonomy" id="320778"/>
    <lineage>
        <taxon>Bacteria</taxon>
        <taxon>Pseudomonadati</taxon>
        <taxon>Pseudomonadota</taxon>
        <taxon>Gammaproteobacteria</taxon>
        <taxon>Vibrionales</taxon>
        <taxon>Vibrionaceae</taxon>
        <taxon>Photobacterium</taxon>
    </lineage>
</organism>
<dbReference type="OrthoDB" id="5829798at2"/>
<dbReference type="EMBL" id="LDOU01000002">
    <property type="protein sequence ID" value="KLV11479.1"/>
    <property type="molecule type" value="Genomic_DNA"/>
</dbReference>
<evidence type="ECO:0008006" key="3">
    <source>
        <dbReference type="Google" id="ProtNLM"/>
    </source>
</evidence>
<gene>
    <name evidence="1" type="ORF">ABT57_01635</name>
</gene>
<dbReference type="RefSeq" id="WP_047883438.1">
    <property type="nucleotide sequence ID" value="NZ_CP071325.1"/>
</dbReference>
<comment type="caution">
    <text evidence="1">The sequence shown here is derived from an EMBL/GenBank/DDBJ whole genome shotgun (WGS) entry which is preliminary data.</text>
</comment>
<dbReference type="PATRIC" id="fig|320778.3.peg.347"/>
<dbReference type="Proteomes" id="UP000035909">
    <property type="component" value="Unassembled WGS sequence"/>
</dbReference>
<accession>A0A0J1HIN6</accession>
<dbReference type="Gene3D" id="3.40.50.150">
    <property type="entry name" value="Vaccinia Virus protein VP39"/>
    <property type="match status" value="1"/>
</dbReference>
<dbReference type="AlphaFoldDB" id="A0A0J1HIN6"/>
<protein>
    <recommendedName>
        <fullName evidence="3">Methyltransferase type 11 domain-containing protein</fullName>
    </recommendedName>
</protein>
<proteinExistence type="predicted"/>
<name>A0A0J1HIN6_9GAMM</name>